<dbReference type="Pfam" id="PF01548">
    <property type="entry name" value="DEDD_Tnp_IS110"/>
    <property type="match status" value="1"/>
</dbReference>
<proteinExistence type="predicted"/>
<gene>
    <name evidence="2" type="ORF">BK699_19860</name>
</gene>
<organism evidence="2 3">
    <name type="scientific">Bacillus thuringiensis serovar mexicanensis</name>
    <dbReference type="NCBI Taxonomy" id="180868"/>
    <lineage>
        <taxon>Bacteria</taxon>
        <taxon>Bacillati</taxon>
        <taxon>Bacillota</taxon>
        <taxon>Bacilli</taxon>
        <taxon>Bacillales</taxon>
        <taxon>Bacillaceae</taxon>
        <taxon>Bacillus</taxon>
        <taxon>Bacillus cereus group</taxon>
    </lineage>
</organism>
<reference evidence="2 3" key="1">
    <citation type="submission" date="2016-10" db="EMBL/GenBank/DDBJ databases">
        <title>Comparative genomics of Bacillus thuringiensis reveals a path to pathogens against multiple invertebrate hosts.</title>
        <authorList>
            <person name="Zheng J."/>
            <person name="Gao Q."/>
            <person name="Liu H."/>
            <person name="Peng D."/>
            <person name="Ruan L."/>
            <person name="Sun M."/>
        </authorList>
    </citation>
    <scope>NUCLEOTIDE SEQUENCE [LARGE SCALE GENOMIC DNA]</scope>
    <source>
        <strain evidence="2">BGSC 4AC1</strain>
    </source>
</reference>
<name>A0A2C9YH50_BACTU</name>
<comment type="caution">
    <text evidence="2">The sequence shown here is derived from an EMBL/GenBank/DDBJ whole genome shotgun (WGS) entry which is preliminary data.</text>
</comment>
<sequence length="129" mass="15006">MVYNSLLALSHEGGLRTEKNVGISNSLHCMWNFYKKWFIHLEILYKRCAGLDIHSETIVACVLIKDDDTNLIKEIETLPTLTKDLFYLLKWLEEREVTHIAMESKGSSWKPVYKCILEGFFDITLTHAQ</sequence>
<protein>
    <recommendedName>
        <fullName evidence="1">Transposase IS110-like N-terminal domain-containing protein</fullName>
    </recommendedName>
</protein>
<evidence type="ECO:0000313" key="2">
    <source>
        <dbReference type="EMBL" id="OTW46518.1"/>
    </source>
</evidence>
<feature type="domain" description="Transposase IS110-like N-terminal" evidence="1">
    <location>
        <begin position="49"/>
        <end position="124"/>
    </location>
</feature>
<dbReference type="EMBL" id="NFCF01000081">
    <property type="protein sequence ID" value="OTW46518.1"/>
    <property type="molecule type" value="Genomic_DNA"/>
</dbReference>
<dbReference type="GO" id="GO:0003677">
    <property type="term" value="F:DNA binding"/>
    <property type="evidence" value="ECO:0007669"/>
    <property type="project" value="InterPro"/>
</dbReference>
<dbReference type="AlphaFoldDB" id="A0A2C9YH50"/>
<accession>A0A2C9YH50</accession>
<dbReference type="GO" id="GO:0004803">
    <property type="term" value="F:transposase activity"/>
    <property type="evidence" value="ECO:0007669"/>
    <property type="project" value="InterPro"/>
</dbReference>
<evidence type="ECO:0000259" key="1">
    <source>
        <dbReference type="Pfam" id="PF01548"/>
    </source>
</evidence>
<dbReference type="InterPro" id="IPR002525">
    <property type="entry name" value="Transp_IS110-like_N"/>
</dbReference>
<dbReference type="Proteomes" id="UP000195152">
    <property type="component" value="Unassembled WGS sequence"/>
</dbReference>
<dbReference type="GO" id="GO:0006313">
    <property type="term" value="P:DNA transposition"/>
    <property type="evidence" value="ECO:0007669"/>
    <property type="project" value="InterPro"/>
</dbReference>
<evidence type="ECO:0000313" key="3">
    <source>
        <dbReference type="Proteomes" id="UP000195152"/>
    </source>
</evidence>